<gene>
    <name evidence="2" type="ORF">D8674_039463</name>
</gene>
<feature type="region of interest" description="Disordered" evidence="1">
    <location>
        <begin position="37"/>
        <end position="81"/>
    </location>
</feature>
<dbReference type="AlphaFoldDB" id="A0A5N5H2F6"/>
<dbReference type="OrthoDB" id="1665692at2759"/>
<proteinExistence type="predicted"/>
<sequence>MLNLIRTRRAMAYTHSPIATPSLTTTPTIAATAPTEMDHRPVNPVDPIRPPVPTTDQMSPSESTTNASGTRPAKKNTRGPCRQLKTGKVTQVTNAPMAEHRSALAYNIGHVVRTFCPIQWKSWKTMPEETKNTVRNLFNTNYNLEDMKDDMFAYLNQLFSERYKQWKSGLHQCFQQFDDPQVALEEGCPKELEDRQDSWVWLCGHFQEPGYVKKVKANKINREKKTLLHHSGLRPFSYRMEARRKEGSKFSKINVLADVYVRPGNELTKSLHVSVKWLYDKRYFSNTCGWESGCYSIK</sequence>
<feature type="compositionally biased region" description="Polar residues" evidence="1">
    <location>
        <begin position="54"/>
        <end position="69"/>
    </location>
</feature>
<protein>
    <submittedName>
        <fullName evidence="2">Uncharacterized protein</fullName>
    </submittedName>
</protein>
<dbReference type="Proteomes" id="UP000327157">
    <property type="component" value="Unassembled WGS sequence"/>
</dbReference>
<reference evidence="2 3" key="1">
    <citation type="submission" date="2019-09" db="EMBL/GenBank/DDBJ databases">
        <authorList>
            <person name="Ou C."/>
        </authorList>
    </citation>
    <scope>NUCLEOTIDE SEQUENCE [LARGE SCALE GENOMIC DNA]</scope>
    <source>
        <strain evidence="2">S2</strain>
        <tissue evidence="2">Leaf</tissue>
    </source>
</reference>
<evidence type="ECO:0000256" key="1">
    <source>
        <dbReference type="SAM" id="MobiDB-lite"/>
    </source>
</evidence>
<evidence type="ECO:0000313" key="3">
    <source>
        <dbReference type="Proteomes" id="UP000327157"/>
    </source>
</evidence>
<name>A0A5N5H2F6_9ROSA</name>
<evidence type="ECO:0000313" key="2">
    <source>
        <dbReference type="EMBL" id="KAB2620883.1"/>
    </source>
</evidence>
<reference evidence="2 3" key="2">
    <citation type="submission" date="2019-11" db="EMBL/GenBank/DDBJ databases">
        <title>A de novo genome assembly of a pear dwarfing rootstock.</title>
        <authorList>
            <person name="Wang F."/>
            <person name="Wang J."/>
            <person name="Li S."/>
            <person name="Zhang Y."/>
            <person name="Fang M."/>
            <person name="Ma L."/>
            <person name="Zhao Y."/>
            <person name="Jiang S."/>
        </authorList>
    </citation>
    <scope>NUCLEOTIDE SEQUENCE [LARGE SCALE GENOMIC DNA]</scope>
    <source>
        <strain evidence="2">S2</strain>
        <tissue evidence="2">Leaf</tissue>
    </source>
</reference>
<comment type="caution">
    <text evidence="2">The sequence shown here is derived from an EMBL/GenBank/DDBJ whole genome shotgun (WGS) entry which is preliminary data.</text>
</comment>
<organism evidence="2 3">
    <name type="scientific">Pyrus ussuriensis x Pyrus communis</name>
    <dbReference type="NCBI Taxonomy" id="2448454"/>
    <lineage>
        <taxon>Eukaryota</taxon>
        <taxon>Viridiplantae</taxon>
        <taxon>Streptophyta</taxon>
        <taxon>Embryophyta</taxon>
        <taxon>Tracheophyta</taxon>
        <taxon>Spermatophyta</taxon>
        <taxon>Magnoliopsida</taxon>
        <taxon>eudicotyledons</taxon>
        <taxon>Gunneridae</taxon>
        <taxon>Pentapetalae</taxon>
        <taxon>rosids</taxon>
        <taxon>fabids</taxon>
        <taxon>Rosales</taxon>
        <taxon>Rosaceae</taxon>
        <taxon>Amygdaloideae</taxon>
        <taxon>Maleae</taxon>
        <taxon>Pyrus</taxon>
    </lineage>
</organism>
<accession>A0A5N5H2F6</accession>
<keyword evidence="3" id="KW-1185">Reference proteome</keyword>
<dbReference type="EMBL" id="SMOL01000282">
    <property type="protein sequence ID" value="KAB2620883.1"/>
    <property type="molecule type" value="Genomic_DNA"/>
</dbReference>